<feature type="non-terminal residue" evidence="2">
    <location>
        <position position="1"/>
    </location>
</feature>
<gene>
    <name evidence="2" type="ORF">EZS28_036238</name>
</gene>
<feature type="transmembrane region" description="Helical" evidence="1">
    <location>
        <begin position="147"/>
        <end position="171"/>
    </location>
</feature>
<keyword evidence="1" id="KW-1133">Transmembrane helix</keyword>
<evidence type="ECO:0000256" key="1">
    <source>
        <dbReference type="SAM" id="Phobius"/>
    </source>
</evidence>
<proteinExistence type="predicted"/>
<dbReference type="Proteomes" id="UP000324800">
    <property type="component" value="Unassembled WGS sequence"/>
</dbReference>
<keyword evidence="1" id="KW-0472">Membrane</keyword>
<accession>A0A5J4UF96</accession>
<evidence type="ECO:0000313" key="2">
    <source>
        <dbReference type="EMBL" id="KAA6368235.1"/>
    </source>
</evidence>
<organism evidence="2 3">
    <name type="scientific">Streblomastix strix</name>
    <dbReference type="NCBI Taxonomy" id="222440"/>
    <lineage>
        <taxon>Eukaryota</taxon>
        <taxon>Metamonada</taxon>
        <taxon>Preaxostyla</taxon>
        <taxon>Oxymonadida</taxon>
        <taxon>Streblomastigidae</taxon>
        <taxon>Streblomastix</taxon>
    </lineage>
</organism>
<comment type="caution">
    <text evidence="2">The sequence shown here is derived from an EMBL/GenBank/DDBJ whole genome shotgun (WGS) entry which is preliminary data.</text>
</comment>
<name>A0A5J4UF96_9EUKA</name>
<dbReference type="AlphaFoldDB" id="A0A5J4UF96"/>
<reference evidence="2 3" key="1">
    <citation type="submission" date="2019-03" db="EMBL/GenBank/DDBJ databases">
        <title>Single cell metagenomics reveals metabolic interactions within the superorganism composed of flagellate Streblomastix strix and complex community of Bacteroidetes bacteria on its surface.</title>
        <authorList>
            <person name="Treitli S.C."/>
            <person name="Kolisko M."/>
            <person name="Husnik F."/>
            <person name="Keeling P."/>
            <person name="Hampl V."/>
        </authorList>
    </citation>
    <scope>NUCLEOTIDE SEQUENCE [LARGE SCALE GENOMIC DNA]</scope>
    <source>
        <strain evidence="2">ST1C</strain>
    </source>
</reference>
<keyword evidence="1" id="KW-0812">Transmembrane</keyword>
<feature type="transmembrane region" description="Helical" evidence="1">
    <location>
        <begin position="123"/>
        <end position="141"/>
    </location>
</feature>
<sequence length="192" mass="21917">NANPDPNNGYPLQECQSSKVFISINTPQRCTPLCTSTDSDPLIISDSCFCTDTDYSNWLSMYKLVFQNQQEYPKQIVSVFLQLILKQMVFDIIIAQDLINQMLIERTQHLHLSLMKIIYDQDLIIHQIILDLEILVLFLVFAKLVMIQLLLVIAQVIFLTLDVHVILISILQAVDASLIKTNLTHLTMAQLA</sequence>
<dbReference type="EMBL" id="SNRW01017550">
    <property type="protein sequence ID" value="KAA6368235.1"/>
    <property type="molecule type" value="Genomic_DNA"/>
</dbReference>
<evidence type="ECO:0000313" key="3">
    <source>
        <dbReference type="Proteomes" id="UP000324800"/>
    </source>
</evidence>
<protein>
    <submittedName>
        <fullName evidence="2">Uncharacterized protein</fullName>
    </submittedName>
</protein>